<evidence type="ECO:0000313" key="2">
    <source>
        <dbReference type="Proteomes" id="UP000249057"/>
    </source>
</evidence>
<sequence length="257" mass="28707">MPHHIPTRKGGKCLNLGQGQRSNFFFSLLSLSSLALTDIPLAALFRSCTPRTARERGHPSDDFWSGRKREIERMWKQSKNAKRKYSLSRCPCKSKPISTQTKEFFFPVTAAGSILYKTNGIGLITTMGFIAGPGNPEMGMHKVLQAARDLELFRWPRDKNGDVIRRPGSAPAGDPRFPFMDLCTLTLMREGGESQNNSFNSSGTVSIHDRRCILVKGSIPRRRLFCLSLVPVCCLLAQSRLWLLLALSSQAPGRVLR</sequence>
<dbReference type="EMBL" id="KZ825326">
    <property type="protein sequence ID" value="RAH48029.1"/>
    <property type="molecule type" value="Genomic_DNA"/>
</dbReference>
<name>A0ACD1GFE1_9EURO</name>
<dbReference type="Proteomes" id="UP000249057">
    <property type="component" value="Unassembled WGS sequence"/>
</dbReference>
<reference evidence="1" key="1">
    <citation type="submission" date="2018-02" db="EMBL/GenBank/DDBJ databases">
        <title>The genomes of Aspergillus section Nigri reveals drivers in fungal speciation.</title>
        <authorList>
            <consortium name="DOE Joint Genome Institute"/>
            <person name="Vesth T.C."/>
            <person name="Nybo J."/>
            <person name="Theobald S."/>
            <person name="Brandl J."/>
            <person name="Frisvad J.C."/>
            <person name="Nielsen K.F."/>
            <person name="Lyhne E.K."/>
            <person name="Kogle M.E."/>
            <person name="Kuo A."/>
            <person name="Riley R."/>
            <person name="Clum A."/>
            <person name="Nolan M."/>
            <person name="Lipzen A."/>
            <person name="Salamov A."/>
            <person name="Henrissat B."/>
            <person name="Wiebenga A."/>
            <person name="De vries R.P."/>
            <person name="Grigoriev I.V."/>
            <person name="Mortensen U.H."/>
            <person name="Andersen M.R."/>
            <person name="Baker S.E."/>
        </authorList>
    </citation>
    <scope>NUCLEOTIDE SEQUENCE</scope>
    <source>
        <strain evidence="1">CBS 621.78</strain>
    </source>
</reference>
<keyword evidence="2" id="KW-1185">Reference proteome</keyword>
<gene>
    <name evidence="1" type="ORF">BO95DRAFT_65222</name>
</gene>
<accession>A0ACD1GFE1</accession>
<evidence type="ECO:0000313" key="1">
    <source>
        <dbReference type="EMBL" id="RAH48029.1"/>
    </source>
</evidence>
<protein>
    <submittedName>
        <fullName evidence="1">Uncharacterized protein</fullName>
    </submittedName>
</protein>
<proteinExistence type="predicted"/>
<organism evidence="1 2">
    <name type="scientific">Aspergillus brunneoviolaceus CBS 621.78</name>
    <dbReference type="NCBI Taxonomy" id="1450534"/>
    <lineage>
        <taxon>Eukaryota</taxon>
        <taxon>Fungi</taxon>
        <taxon>Dikarya</taxon>
        <taxon>Ascomycota</taxon>
        <taxon>Pezizomycotina</taxon>
        <taxon>Eurotiomycetes</taxon>
        <taxon>Eurotiomycetidae</taxon>
        <taxon>Eurotiales</taxon>
        <taxon>Aspergillaceae</taxon>
        <taxon>Aspergillus</taxon>
        <taxon>Aspergillus subgen. Circumdati</taxon>
    </lineage>
</organism>